<proteinExistence type="predicted"/>
<reference evidence="2" key="1">
    <citation type="submission" date="2016-10" db="EMBL/GenBank/DDBJ databases">
        <authorList>
            <person name="Varghese N."/>
            <person name="Submissions S."/>
        </authorList>
    </citation>
    <scope>NUCLEOTIDE SEQUENCE [LARGE SCALE GENOMIC DNA]</scope>
    <source>
        <strain evidence="2">CPCC 202695</strain>
    </source>
</reference>
<sequence>MRLHVPTPLRWSDLDAYGHVNNARMLSLLEEARIQAFWVNDDGTAEHAVGASTAVLDATPGSATLTLIARQEVEYLAPIPYQRLPLDIELWIGHMGGASLDVCYEVYSPAGAEPRTLYTRAVTTIVLVDAATERPRRITDAERAAWEPYLGESLEFRRR</sequence>
<dbReference type="PANTHER" id="PTHR31793:SF24">
    <property type="entry name" value="LONG-CHAIN ACYL-COA THIOESTERASE FADM"/>
    <property type="match status" value="1"/>
</dbReference>
<dbReference type="InterPro" id="IPR050563">
    <property type="entry name" value="4-hydroxybenzoyl-CoA_TE"/>
</dbReference>
<dbReference type="Pfam" id="PF13279">
    <property type="entry name" value="4HBT_2"/>
    <property type="match status" value="1"/>
</dbReference>
<gene>
    <name evidence="1" type="ORF">SAMN04489721_0944</name>
</gene>
<evidence type="ECO:0000313" key="2">
    <source>
        <dbReference type="Proteomes" id="UP000199482"/>
    </source>
</evidence>
<accession>A0A1H1QBU6</accession>
<dbReference type="InterPro" id="IPR029069">
    <property type="entry name" value="HotDog_dom_sf"/>
</dbReference>
<keyword evidence="1" id="KW-0378">Hydrolase</keyword>
<dbReference type="Proteomes" id="UP000199482">
    <property type="component" value="Chromosome I"/>
</dbReference>
<evidence type="ECO:0000313" key="1">
    <source>
        <dbReference type="EMBL" id="SDS20988.1"/>
    </source>
</evidence>
<dbReference type="Gene3D" id="3.10.129.10">
    <property type="entry name" value="Hotdog Thioesterase"/>
    <property type="match status" value="1"/>
</dbReference>
<dbReference type="PANTHER" id="PTHR31793">
    <property type="entry name" value="4-HYDROXYBENZOYL-COA THIOESTERASE FAMILY MEMBER"/>
    <property type="match status" value="1"/>
</dbReference>
<dbReference type="SUPFAM" id="SSF54637">
    <property type="entry name" value="Thioesterase/thiol ester dehydrase-isomerase"/>
    <property type="match status" value="1"/>
</dbReference>
<dbReference type="AlphaFoldDB" id="A0A1H1QBU6"/>
<dbReference type="GO" id="GO:0047617">
    <property type="term" value="F:fatty acyl-CoA hydrolase activity"/>
    <property type="evidence" value="ECO:0007669"/>
    <property type="project" value="TreeGrafter"/>
</dbReference>
<organism evidence="1 2">
    <name type="scientific">Agromyces flavus</name>
    <dbReference type="NCBI Taxonomy" id="589382"/>
    <lineage>
        <taxon>Bacteria</taxon>
        <taxon>Bacillati</taxon>
        <taxon>Actinomycetota</taxon>
        <taxon>Actinomycetes</taxon>
        <taxon>Micrococcales</taxon>
        <taxon>Microbacteriaceae</taxon>
        <taxon>Agromyces</taxon>
    </lineage>
</organism>
<dbReference type="RefSeq" id="WP_092669682.1">
    <property type="nucleotide sequence ID" value="NZ_BMDN01000003.1"/>
</dbReference>
<dbReference type="OrthoDB" id="9799036at2"/>
<dbReference type="CDD" id="cd00586">
    <property type="entry name" value="4HBT"/>
    <property type="match status" value="1"/>
</dbReference>
<protein>
    <submittedName>
        <fullName evidence="1">Acyl-CoA thioester hydrolase</fullName>
    </submittedName>
</protein>
<dbReference type="EMBL" id="LT629755">
    <property type="protein sequence ID" value="SDS20988.1"/>
    <property type="molecule type" value="Genomic_DNA"/>
</dbReference>
<dbReference type="STRING" id="589382.SAMN04489721_0944"/>
<name>A0A1H1QBU6_9MICO</name>